<keyword evidence="4 6" id="KW-0472">Membrane</keyword>
<dbReference type="PANTHER" id="PTHR30168">
    <property type="entry name" value="PUTATIVE MEMBRANE PROTEIN YPFJ"/>
    <property type="match status" value="1"/>
</dbReference>
<keyword evidence="2 6" id="KW-0812">Transmembrane</keyword>
<evidence type="ECO:0000313" key="8">
    <source>
        <dbReference type="Proteomes" id="UP000186040"/>
    </source>
</evidence>
<sequence>MWRPPHPPPRRSNAGPIVAISLVLLLFAGVALFGFIAANQRHSRTADVGYQRPPAAPTYSAPEDPTTTTTRTTTTTTRAGATTTRTTTTTRSTTTTTQSGPKPVYTLADNPLFSASNGVNEVTCNLPAWRNDPASSQAFFTAALPCLEQAWAPAMQRAGLPYSTPGLQFPSGSTWESPCGSASGASWAAFYCPQNNTIYMPFEGLQTDQNGTKSGVYLAVFAHEFGHHIQALSGVLDAYWDTRYEAGDQTAQGLELSRRSELQAQCFGGMWFAGGWNGGGSITDPVVRDMLADGYNRGDWNQNVPRDHGSPQHYGAWQEHGYKNNRTGPCNTWAAAAADVS</sequence>
<dbReference type="Proteomes" id="UP000186040">
    <property type="component" value="Unassembled WGS sequence"/>
</dbReference>
<organism evidence="7 8">
    <name type="scientific">Actinokineospora bangkokensis</name>
    <dbReference type="NCBI Taxonomy" id="1193682"/>
    <lineage>
        <taxon>Bacteria</taxon>
        <taxon>Bacillati</taxon>
        <taxon>Actinomycetota</taxon>
        <taxon>Actinomycetes</taxon>
        <taxon>Pseudonocardiales</taxon>
        <taxon>Pseudonocardiaceae</taxon>
        <taxon>Actinokineospora</taxon>
    </lineage>
</organism>
<evidence type="ECO:0000256" key="3">
    <source>
        <dbReference type="ARBA" id="ARBA00022989"/>
    </source>
</evidence>
<comment type="subcellular location">
    <subcellularLocation>
        <location evidence="1">Membrane</location>
        <topology evidence="1">Single-pass membrane protein</topology>
    </subcellularLocation>
</comment>
<reference evidence="7 8" key="1">
    <citation type="submission" date="2016-10" db="EMBL/GenBank/DDBJ databases">
        <title>The Draft Genome Sequence of Actinokineospora bangkokensis 44EHWT reveals the biosynthetic pathway of antifungal compounds Thailandins with unusual extender unit butylmalonyl-CoA.</title>
        <authorList>
            <person name="Greule A."/>
            <person name="Intra B."/>
            <person name="Flemming S."/>
            <person name="Rommel M.G."/>
            <person name="Panbangred W."/>
            <person name="Bechthold A."/>
        </authorList>
    </citation>
    <scope>NUCLEOTIDE SEQUENCE [LARGE SCALE GENOMIC DNA]</scope>
    <source>
        <strain evidence="7 8">44EHW</strain>
    </source>
</reference>
<dbReference type="GO" id="GO:0016020">
    <property type="term" value="C:membrane"/>
    <property type="evidence" value="ECO:0007669"/>
    <property type="project" value="UniProtKB-SubCell"/>
</dbReference>
<gene>
    <name evidence="7" type="ORF">BJP25_04190</name>
</gene>
<proteinExistence type="predicted"/>
<evidence type="ECO:0000313" key="7">
    <source>
        <dbReference type="EMBL" id="OLR90169.1"/>
    </source>
</evidence>
<dbReference type="PANTHER" id="PTHR30168:SF0">
    <property type="entry name" value="INNER MEMBRANE PROTEIN"/>
    <property type="match status" value="1"/>
</dbReference>
<name>A0A1Q9LDU4_9PSEU</name>
<dbReference type="AlphaFoldDB" id="A0A1Q9LDU4"/>
<evidence type="ECO:0008006" key="9">
    <source>
        <dbReference type="Google" id="ProtNLM"/>
    </source>
</evidence>
<feature type="region of interest" description="Disordered" evidence="5">
    <location>
        <begin position="48"/>
        <end position="104"/>
    </location>
</feature>
<evidence type="ECO:0000256" key="6">
    <source>
        <dbReference type="SAM" id="Phobius"/>
    </source>
</evidence>
<dbReference type="Pfam" id="PF04228">
    <property type="entry name" value="Zn_peptidase"/>
    <property type="match status" value="1"/>
</dbReference>
<feature type="compositionally biased region" description="Low complexity" evidence="5">
    <location>
        <begin position="66"/>
        <end position="97"/>
    </location>
</feature>
<evidence type="ECO:0000256" key="4">
    <source>
        <dbReference type="ARBA" id="ARBA00023136"/>
    </source>
</evidence>
<evidence type="ECO:0000256" key="1">
    <source>
        <dbReference type="ARBA" id="ARBA00004167"/>
    </source>
</evidence>
<feature type="transmembrane region" description="Helical" evidence="6">
    <location>
        <begin position="17"/>
        <end position="38"/>
    </location>
</feature>
<dbReference type="InterPro" id="IPR007343">
    <property type="entry name" value="Uncharacterised_pept_Zn_put"/>
</dbReference>
<keyword evidence="8" id="KW-1185">Reference proteome</keyword>
<keyword evidence="3 6" id="KW-1133">Transmembrane helix</keyword>
<protein>
    <recommendedName>
        <fullName evidence="9">Peptidase</fullName>
    </recommendedName>
</protein>
<accession>A0A1Q9LDU4</accession>
<comment type="caution">
    <text evidence="7">The sequence shown here is derived from an EMBL/GenBank/DDBJ whole genome shotgun (WGS) entry which is preliminary data.</text>
</comment>
<dbReference type="EMBL" id="MKQR01000028">
    <property type="protein sequence ID" value="OLR90169.1"/>
    <property type="molecule type" value="Genomic_DNA"/>
</dbReference>
<evidence type="ECO:0000256" key="5">
    <source>
        <dbReference type="SAM" id="MobiDB-lite"/>
    </source>
</evidence>
<evidence type="ECO:0000256" key="2">
    <source>
        <dbReference type="ARBA" id="ARBA00022692"/>
    </source>
</evidence>